<evidence type="ECO:0000256" key="3">
    <source>
        <dbReference type="ARBA" id="ARBA00004745"/>
    </source>
</evidence>
<dbReference type="Gene3D" id="1.10.238.10">
    <property type="entry name" value="EF-hand"/>
    <property type="match status" value="1"/>
</dbReference>
<dbReference type="PROSITE" id="PS50222">
    <property type="entry name" value="EF_HAND_2"/>
    <property type="match status" value="2"/>
</dbReference>
<dbReference type="EC" id="1.1.5.3" evidence="5 14"/>
<organism evidence="17 18">
    <name type="scientific">Geodia barretti</name>
    <name type="common">Barrett's horny sponge</name>
    <dbReference type="NCBI Taxonomy" id="519541"/>
    <lineage>
        <taxon>Eukaryota</taxon>
        <taxon>Metazoa</taxon>
        <taxon>Porifera</taxon>
        <taxon>Demospongiae</taxon>
        <taxon>Heteroscleromorpha</taxon>
        <taxon>Tetractinellida</taxon>
        <taxon>Astrophorina</taxon>
        <taxon>Geodiidae</taxon>
        <taxon>Geodia</taxon>
    </lineage>
</organism>
<comment type="pathway">
    <text evidence="3">Polyol metabolism; glycerol degradation.</text>
</comment>
<protein>
    <recommendedName>
        <fullName evidence="5 14">Glycerol-3-phosphate dehydrogenase</fullName>
        <ecNumber evidence="5 14">1.1.5.3</ecNumber>
    </recommendedName>
</protein>
<dbReference type="InterPro" id="IPR038299">
    <property type="entry name" value="DAO_C_sf"/>
</dbReference>
<keyword evidence="9" id="KW-0274">FAD</keyword>
<evidence type="ECO:0000256" key="5">
    <source>
        <dbReference type="ARBA" id="ARBA00013029"/>
    </source>
</evidence>
<dbReference type="GO" id="GO:0004368">
    <property type="term" value="F:glycerol-3-phosphate dehydrogenase (quinone) activity"/>
    <property type="evidence" value="ECO:0007669"/>
    <property type="project" value="UniProtKB-EC"/>
</dbReference>
<dbReference type="SUPFAM" id="SSF54373">
    <property type="entry name" value="FAD-linked reductases, C-terminal domain"/>
    <property type="match status" value="1"/>
</dbReference>
<feature type="domain" description="EF-hand" evidence="16">
    <location>
        <begin position="656"/>
        <end position="691"/>
    </location>
</feature>
<keyword evidence="10" id="KW-0106">Calcium</keyword>
<dbReference type="InterPro" id="IPR011992">
    <property type="entry name" value="EF-hand-dom_pair"/>
</dbReference>
<dbReference type="InterPro" id="IPR000447">
    <property type="entry name" value="G3P_DH_FAD-dep"/>
</dbReference>
<proteinExistence type="inferred from homology"/>
<keyword evidence="11" id="KW-0809">Transit peptide</keyword>
<keyword evidence="7" id="KW-0479">Metal-binding</keyword>
<feature type="region of interest" description="Disordered" evidence="15">
    <location>
        <begin position="702"/>
        <end position="721"/>
    </location>
</feature>
<feature type="domain" description="EF-hand" evidence="16">
    <location>
        <begin position="620"/>
        <end position="655"/>
    </location>
</feature>
<feature type="compositionally biased region" description="Basic and acidic residues" evidence="15">
    <location>
        <begin position="704"/>
        <end position="714"/>
    </location>
</feature>
<dbReference type="InterPro" id="IPR031656">
    <property type="entry name" value="DAO_C"/>
</dbReference>
<dbReference type="PANTHER" id="PTHR11985:SF15">
    <property type="entry name" value="GLYCEROL-3-PHOSPHATE DEHYDROGENASE, MITOCHONDRIAL"/>
    <property type="match status" value="1"/>
</dbReference>
<dbReference type="GO" id="GO:0006072">
    <property type="term" value="P:glycerol-3-phosphate metabolic process"/>
    <property type="evidence" value="ECO:0007669"/>
    <property type="project" value="UniProtKB-UniRule"/>
</dbReference>
<dbReference type="PRINTS" id="PR01001">
    <property type="entry name" value="FADG3PDH"/>
</dbReference>
<evidence type="ECO:0000313" key="17">
    <source>
        <dbReference type="EMBL" id="CAI8030329.1"/>
    </source>
</evidence>
<evidence type="ECO:0000259" key="16">
    <source>
        <dbReference type="PROSITE" id="PS50222"/>
    </source>
</evidence>
<dbReference type="SUPFAM" id="SSF47473">
    <property type="entry name" value="EF-hand"/>
    <property type="match status" value="1"/>
</dbReference>
<keyword evidence="13" id="KW-0496">Mitochondrion</keyword>
<keyword evidence="18" id="KW-1185">Reference proteome</keyword>
<evidence type="ECO:0000256" key="2">
    <source>
        <dbReference type="ARBA" id="ARBA00004173"/>
    </source>
</evidence>
<dbReference type="GO" id="GO:0005739">
    <property type="term" value="C:mitochondrion"/>
    <property type="evidence" value="ECO:0007669"/>
    <property type="project" value="UniProtKB-SubCell"/>
</dbReference>
<dbReference type="InterPro" id="IPR036188">
    <property type="entry name" value="FAD/NAD-bd_sf"/>
</dbReference>
<name>A0AA35SIP2_GEOBA</name>
<dbReference type="InterPro" id="IPR006076">
    <property type="entry name" value="FAD-dep_OxRdtase"/>
</dbReference>
<evidence type="ECO:0000256" key="1">
    <source>
        <dbReference type="ARBA" id="ARBA00001974"/>
    </source>
</evidence>
<dbReference type="SUPFAM" id="SSF51905">
    <property type="entry name" value="FAD/NAD(P)-binding domain"/>
    <property type="match status" value="1"/>
</dbReference>
<dbReference type="Pfam" id="PF13499">
    <property type="entry name" value="EF-hand_7"/>
    <property type="match status" value="1"/>
</dbReference>
<dbReference type="Proteomes" id="UP001174909">
    <property type="component" value="Unassembled WGS sequence"/>
</dbReference>
<dbReference type="PROSITE" id="PS00977">
    <property type="entry name" value="FAD_G3PDH_1"/>
    <property type="match status" value="1"/>
</dbReference>
<gene>
    <name evidence="17" type="ORF">GBAR_LOCUS17196</name>
</gene>
<dbReference type="CDD" id="cd00051">
    <property type="entry name" value="EFh"/>
    <property type="match status" value="1"/>
</dbReference>
<dbReference type="InterPro" id="IPR002048">
    <property type="entry name" value="EF_hand_dom"/>
</dbReference>
<keyword evidence="8" id="KW-0677">Repeat</keyword>
<keyword evidence="12 14" id="KW-0560">Oxidoreductase</keyword>
<dbReference type="Gene3D" id="3.50.50.60">
    <property type="entry name" value="FAD/NAD(P)-binding domain"/>
    <property type="match status" value="1"/>
</dbReference>
<dbReference type="AlphaFoldDB" id="A0AA35SIP2"/>
<sequence length="721" mass="80397">MSFTSRLKVLAGSLAACGSLYAGVRYFSDRPQPLSAAEGSNESPVPPLTIPTRSEQMARLRVGEEFDILIIGGGATGCGIALDSVLRGFNTALIERYDFSSGTSSRSTKLIHGGVRYLEKAIKHFDYEQYKLVKEALHERANLLKIAPHLSAPLPIMLPVYRWWQVPYFWVGIKAYDLIAGRQLVKSSYYVSKSKALEEFPMLKNDRLCGGIVYYDGQHNDARMNLAIGLTAAREGATVTNHVEAVGIIKEQVRPYSEEGEEVVRGARVRDALTGEEWDVRAKVVINATGPFVDKVRHMDDPEARNLVMPSAGLHIVLPGYYSPRTMGLLDPATSDGRVIFFLPWENLTIAGTTDSPTELTHLPMPREEDIKFILSEIKAYLSPNLSVRRGDVLAAWSGIRPLVFDPNKADTQSVARNHIIEVRDSRLITISGGKWTTYRSMAKDAVDKAVEVGGLGDDRGCLTDGFLLVGGGGWSPTLFIRLIQDYGFDIDVAKNLANTYGDQAPEVAKLAALTGRRWPVLGLRLSQEFPYIEAEVKYAVREYACTAVDVLARRTRLAFLNVQAAHEALPRIMEIMAAELGWDKNRKKHELQRAQVFLETMGYKARTEVRDVNIDLSYQEAKEYGKIFRQFDKDRDGHISIHDLRKALHEMGASVTEEELRELISEVDINKNATIEEEEFLKMMSALKTGEVANSRMASIVQRKRENEQKISVDRSGGGL</sequence>
<dbReference type="FunFam" id="1.10.8.870:FF:000001">
    <property type="entry name" value="Glycerol-3-phosphate dehydrogenase"/>
    <property type="match status" value="1"/>
</dbReference>
<evidence type="ECO:0000256" key="6">
    <source>
        <dbReference type="ARBA" id="ARBA00022630"/>
    </source>
</evidence>
<dbReference type="GO" id="GO:0005509">
    <property type="term" value="F:calcium ion binding"/>
    <property type="evidence" value="ECO:0007669"/>
    <property type="project" value="InterPro"/>
</dbReference>
<reference evidence="17" key="1">
    <citation type="submission" date="2023-03" db="EMBL/GenBank/DDBJ databases">
        <authorList>
            <person name="Steffen K."/>
            <person name="Cardenas P."/>
        </authorList>
    </citation>
    <scope>NUCLEOTIDE SEQUENCE</scope>
</reference>
<dbReference type="PROSITE" id="PS00978">
    <property type="entry name" value="FAD_G3PDH_2"/>
    <property type="match status" value="1"/>
</dbReference>
<evidence type="ECO:0000256" key="11">
    <source>
        <dbReference type="ARBA" id="ARBA00022946"/>
    </source>
</evidence>
<evidence type="ECO:0000256" key="12">
    <source>
        <dbReference type="ARBA" id="ARBA00023002"/>
    </source>
</evidence>
<comment type="caution">
    <text evidence="17">The sequence shown here is derived from an EMBL/GenBank/DDBJ whole genome shotgun (WGS) entry which is preliminary data.</text>
</comment>
<dbReference type="EMBL" id="CASHTH010002471">
    <property type="protein sequence ID" value="CAI8030329.1"/>
    <property type="molecule type" value="Genomic_DNA"/>
</dbReference>
<dbReference type="SMART" id="SM00054">
    <property type="entry name" value="EFh"/>
    <property type="match status" value="2"/>
</dbReference>
<evidence type="ECO:0000256" key="14">
    <source>
        <dbReference type="RuleBase" id="RU361217"/>
    </source>
</evidence>
<evidence type="ECO:0000256" key="15">
    <source>
        <dbReference type="SAM" id="MobiDB-lite"/>
    </source>
</evidence>
<keyword evidence="6 14" id="KW-0285">Flavoprotein</keyword>
<dbReference type="PANTHER" id="PTHR11985">
    <property type="entry name" value="GLYCEROL-3-PHOSPHATE DEHYDROGENASE"/>
    <property type="match status" value="1"/>
</dbReference>
<evidence type="ECO:0000256" key="8">
    <source>
        <dbReference type="ARBA" id="ARBA00022737"/>
    </source>
</evidence>
<accession>A0AA35SIP2</accession>
<comment type="cofactor">
    <cofactor evidence="1 14">
        <name>FAD</name>
        <dbReference type="ChEBI" id="CHEBI:57692"/>
    </cofactor>
</comment>
<evidence type="ECO:0000256" key="13">
    <source>
        <dbReference type="ARBA" id="ARBA00023128"/>
    </source>
</evidence>
<dbReference type="PROSITE" id="PS00018">
    <property type="entry name" value="EF_HAND_1"/>
    <property type="match status" value="1"/>
</dbReference>
<comment type="similarity">
    <text evidence="4 14">Belongs to the FAD-dependent glycerol-3-phosphate dehydrogenase family.</text>
</comment>
<evidence type="ECO:0000256" key="7">
    <source>
        <dbReference type="ARBA" id="ARBA00022723"/>
    </source>
</evidence>
<evidence type="ECO:0000256" key="9">
    <source>
        <dbReference type="ARBA" id="ARBA00022827"/>
    </source>
</evidence>
<dbReference type="Pfam" id="PF01266">
    <property type="entry name" value="DAO"/>
    <property type="match status" value="1"/>
</dbReference>
<dbReference type="FunFam" id="1.10.238.10:FF:000178">
    <property type="entry name" value="Calmodulin-2 A"/>
    <property type="match status" value="1"/>
</dbReference>
<dbReference type="Gene3D" id="1.10.8.870">
    <property type="entry name" value="Alpha-glycerophosphate oxidase, cap domain"/>
    <property type="match status" value="1"/>
</dbReference>
<evidence type="ECO:0000256" key="4">
    <source>
        <dbReference type="ARBA" id="ARBA00007330"/>
    </source>
</evidence>
<evidence type="ECO:0000256" key="10">
    <source>
        <dbReference type="ARBA" id="ARBA00022837"/>
    </source>
</evidence>
<dbReference type="Gene3D" id="3.30.9.10">
    <property type="entry name" value="D-Amino Acid Oxidase, subunit A, domain 2"/>
    <property type="match status" value="1"/>
</dbReference>
<comment type="subcellular location">
    <subcellularLocation>
        <location evidence="2">Mitochondrion</location>
    </subcellularLocation>
</comment>
<dbReference type="Pfam" id="PF16901">
    <property type="entry name" value="DAO_C"/>
    <property type="match status" value="1"/>
</dbReference>
<dbReference type="InterPro" id="IPR018247">
    <property type="entry name" value="EF_Hand_1_Ca_BS"/>
</dbReference>
<evidence type="ECO:0000313" key="18">
    <source>
        <dbReference type="Proteomes" id="UP001174909"/>
    </source>
</evidence>
<comment type="catalytic activity">
    <reaction evidence="14">
        <text>a quinone + sn-glycerol 3-phosphate = dihydroxyacetone phosphate + a quinol</text>
        <dbReference type="Rhea" id="RHEA:18977"/>
        <dbReference type="ChEBI" id="CHEBI:24646"/>
        <dbReference type="ChEBI" id="CHEBI:57597"/>
        <dbReference type="ChEBI" id="CHEBI:57642"/>
        <dbReference type="ChEBI" id="CHEBI:132124"/>
        <dbReference type="EC" id="1.1.5.3"/>
    </reaction>
</comment>